<evidence type="ECO:0000313" key="1">
    <source>
        <dbReference type="EMBL" id="CAG8731055.1"/>
    </source>
</evidence>
<protein>
    <submittedName>
        <fullName evidence="1">11045_t:CDS:1</fullName>
    </submittedName>
</protein>
<gene>
    <name evidence="1" type="ORF">DHETER_LOCUS13444</name>
</gene>
<organism evidence="1 2">
    <name type="scientific">Dentiscutata heterogama</name>
    <dbReference type="NCBI Taxonomy" id="1316150"/>
    <lineage>
        <taxon>Eukaryota</taxon>
        <taxon>Fungi</taxon>
        <taxon>Fungi incertae sedis</taxon>
        <taxon>Mucoromycota</taxon>
        <taxon>Glomeromycotina</taxon>
        <taxon>Glomeromycetes</taxon>
        <taxon>Diversisporales</taxon>
        <taxon>Gigasporaceae</taxon>
        <taxon>Dentiscutata</taxon>
    </lineage>
</organism>
<proteinExistence type="predicted"/>
<name>A0ACA9Q122_9GLOM</name>
<reference evidence="1" key="1">
    <citation type="submission" date="2021-06" db="EMBL/GenBank/DDBJ databases">
        <authorList>
            <person name="Kallberg Y."/>
            <person name="Tangrot J."/>
            <person name="Rosling A."/>
        </authorList>
    </citation>
    <scope>NUCLEOTIDE SEQUENCE</scope>
    <source>
        <strain evidence="1">IL203A</strain>
    </source>
</reference>
<keyword evidence="2" id="KW-1185">Reference proteome</keyword>
<dbReference type="Proteomes" id="UP000789702">
    <property type="component" value="Unassembled WGS sequence"/>
</dbReference>
<feature type="non-terminal residue" evidence="1">
    <location>
        <position position="87"/>
    </location>
</feature>
<dbReference type="EMBL" id="CAJVPU010036817">
    <property type="protein sequence ID" value="CAG8731055.1"/>
    <property type="molecule type" value="Genomic_DNA"/>
</dbReference>
<feature type="non-terminal residue" evidence="1">
    <location>
        <position position="1"/>
    </location>
</feature>
<comment type="caution">
    <text evidence="1">The sequence shown here is derived from an EMBL/GenBank/DDBJ whole genome shotgun (WGS) entry which is preliminary data.</text>
</comment>
<sequence>DPDILLLIENEQFLRDLRGSPLVNAQVLRWYETFLSSVEWTVTCDEYLQLKTHCCFPFAVGFYGLGTRFNYIDPQNSHADAKRKTGQ</sequence>
<accession>A0ACA9Q122</accession>
<evidence type="ECO:0000313" key="2">
    <source>
        <dbReference type="Proteomes" id="UP000789702"/>
    </source>
</evidence>